<proteinExistence type="predicted"/>
<feature type="transmembrane region" description="Helical" evidence="1">
    <location>
        <begin position="96"/>
        <end position="118"/>
    </location>
</feature>
<keyword evidence="1" id="KW-1133">Transmembrane helix</keyword>
<organism evidence="2 3">
    <name type="scientific">Candidatus Sulfurimonas baltica</name>
    <dbReference type="NCBI Taxonomy" id="2740404"/>
    <lineage>
        <taxon>Bacteria</taxon>
        <taxon>Pseudomonadati</taxon>
        <taxon>Campylobacterota</taxon>
        <taxon>Epsilonproteobacteria</taxon>
        <taxon>Campylobacterales</taxon>
        <taxon>Sulfurimonadaceae</taxon>
        <taxon>Sulfurimonas</taxon>
    </lineage>
</organism>
<dbReference type="EMBL" id="CP054492">
    <property type="protein sequence ID" value="QOY53516.1"/>
    <property type="molecule type" value="Genomic_DNA"/>
</dbReference>
<gene>
    <name evidence="2" type="ORF">HUE88_12970</name>
</gene>
<keyword evidence="3" id="KW-1185">Reference proteome</keyword>
<evidence type="ECO:0000313" key="3">
    <source>
        <dbReference type="Proteomes" id="UP000593994"/>
    </source>
</evidence>
<name>A0A7S7RPF7_9BACT</name>
<feature type="transmembrane region" description="Helical" evidence="1">
    <location>
        <begin position="164"/>
        <end position="187"/>
    </location>
</feature>
<dbReference type="KEGG" id="sbal:HUE88_12970"/>
<dbReference type="Proteomes" id="UP000593994">
    <property type="component" value="Chromosome"/>
</dbReference>
<evidence type="ECO:0000313" key="2">
    <source>
        <dbReference type="EMBL" id="QOY53516.1"/>
    </source>
</evidence>
<feature type="transmembrane region" description="Helical" evidence="1">
    <location>
        <begin position="207"/>
        <end position="230"/>
    </location>
</feature>
<evidence type="ECO:0000256" key="1">
    <source>
        <dbReference type="SAM" id="Phobius"/>
    </source>
</evidence>
<keyword evidence="1" id="KW-0812">Transmembrane</keyword>
<dbReference type="AlphaFoldDB" id="A0A7S7RPF7"/>
<feature type="transmembrane region" description="Helical" evidence="1">
    <location>
        <begin position="56"/>
        <end position="75"/>
    </location>
</feature>
<feature type="transmembrane region" description="Helical" evidence="1">
    <location>
        <begin position="32"/>
        <end position="50"/>
    </location>
</feature>
<sequence>MALSETKIINKYAIAERLFHNTTSLFHIVKSAWFTLLLSSFIALGASTILLIQSIYINPVILAILGADIVVIWIIHNKIRDRLLLTVKSPFLSAVVRRWTAWINTALLVIVFVIYQFFTTPTAEVQVINCKFLDFLSSTLRYKELIEWKLISSSMDSLDNNTSFFGWMFYLFISQGIFAWAYSKLLLSVDIPKSIIKTDDNLQIKNYFFIGFIGAILLLFVSTLIINHLYEKQHIQKMQKLVKKTYVEIESTLNKQLKSNEQKILDEIDKIIDNQIDTAFAPVYDAIPSLSSYYYSVKGEYTRIALKGHDLYCGYKNGTLVPYYNQFLPNGYKLKKCNDKMLDDEIQARINRYLFIESSFDMHINRASINVNKAIVNNISYLRDEMKSSIESLENSENISNNEQTQQQLQNINSKFDEIFEASSRDVAKKTLSGTGAVLLTSSISKTVMSKMLLKFGANGAGKAASFAAGSATGLTVCAPSGPWALLCGVVTGAVSWVGVDAAMTEIDQAFNENDFQSSVRKMIDSEKNTLKTLMKASYNKWILDVFKELEDSSNNLKSPHEQLQKNNS</sequence>
<protein>
    <submittedName>
        <fullName evidence="2">Uncharacterized protein</fullName>
    </submittedName>
</protein>
<reference evidence="2 3" key="1">
    <citation type="submission" date="2020-05" db="EMBL/GenBank/DDBJ databases">
        <title>Sulfurimonas marisnigri, sp. nov., and Sulfurimonas baltica, sp. nov., manganese oxide reducing chemolithoautotrophs of the class Epsilonproteobacteria isolated from the pelagic redoxclines of the Black and Baltic Seas and emended description of the genus Sulfurimonas.</title>
        <authorList>
            <person name="Henkel J.V."/>
            <person name="Laudan C."/>
            <person name="Werner J."/>
            <person name="Neu T."/>
            <person name="Plewe S."/>
            <person name="Sproer C."/>
            <person name="Bunk B."/>
            <person name="Schulz-Vogt H.N."/>
        </authorList>
    </citation>
    <scope>NUCLEOTIDE SEQUENCE [LARGE SCALE GENOMIC DNA]</scope>
    <source>
        <strain evidence="2 3">GD2</strain>
    </source>
</reference>
<accession>A0A7S7RPF7</accession>
<keyword evidence="1" id="KW-0472">Membrane</keyword>